<evidence type="ECO:0000256" key="3">
    <source>
        <dbReference type="ARBA" id="ARBA00022989"/>
    </source>
</evidence>
<sequence length="150" mass="15767">MTCGPRPLPDNDASKPDSISYPDGWLWMGILSVAASGPLLLLRFPAWGGMLARPPPHQRGSRGVGSEESYYLSEWTVEEQRAGLAWPAMVFARYARAERGGAAVGGRRGPTITTTTTATTTHGKAAAASGGASDGASRDGSSRHSRLARV</sequence>
<feature type="compositionally biased region" description="Low complexity" evidence="5">
    <location>
        <begin position="109"/>
        <end position="135"/>
    </location>
</feature>
<evidence type="ECO:0000256" key="2">
    <source>
        <dbReference type="ARBA" id="ARBA00022692"/>
    </source>
</evidence>
<dbReference type="GO" id="GO:0016020">
    <property type="term" value="C:membrane"/>
    <property type="evidence" value="ECO:0007669"/>
    <property type="project" value="UniProtKB-SubCell"/>
</dbReference>
<gene>
    <name evidence="7" type="ORF">GPECTOR_1203g463</name>
</gene>
<proteinExistence type="predicted"/>
<accession>A0A150FV93</accession>
<feature type="transmembrane region" description="Helical" evidence="6">
    <location>
        <begin position="25"/>
        <end position="44"/>
    </location>
</feature>
<evidence type="ECO:0000313" key="7">
    <source>
        <dbReference type="EMBL" id="KXZ40950.1"/>
    </source>
</evidence>
<evidence type="ECO:0000313" key="8">
    <source>
        <dbReference type="Proteomes" id="UP000075714"/>
    </source>
</evidence>
<evidence type="ECO:0000256" key="4">
    <source>
        <dbReference type="ARBA" id="ARBA00023136"/>
    </source>
</evidence>
<dbReference type="Proteomes" id="UP000075714">
    <property type="component" value="Unassembled WGS sequence"/>
</dbReference>
<feature type="region of interest" description="Disordered" evidence="5">
    <location>
        <begin position="102"/>
        <end position="150"/>
    </location>
</feature>
<dbReference type="OrthoDB" id="550432at2759"/>
<evidence type="ECO:0000256" key="5">
    <source>
        <dbReference type="SAM" id="MobiDB-lite"/>
    </source>
</evidence>
<keyword evidence="3 6" id="KW-1133">Transmembrane helix</keyword>
<dbReference type="EMBL" id="LSYV01001197">
    <property type="protein sequence ID" value="KXZ40950.1"/>
    <property type="molecule type" value="Genomic_DNA"/>
</dbReference>
<dbReference type="AlphaFoldDB" id="A0A150FV93"/>
<dbReference type="PANTHER" id="PTHR23515">
    <property type="entry name" value="HIGH-AFFINITY NITRATE TRANSPORTER 2.3"/>
    <property type="match status" value="1"/>
</dbReference>
<keyword evidence="2 6" id="KW-0812">Transmembrane</keyword>
<keyword evidence="8" id="KW-1185">Reference proteome</keyword>
<keyword evidence="4 6" id="KW-0472">Membrane</keyword>
<protein>
    <submittedName>
        <fullName evidence="7">Uncharacterized protein</fullName>
    </submittedName>
</protein>
<name>A0A150FV93_GONPE</name>
<dbReference type="GO" id="GO:0015112">
    <property type="term" value="F:nitrate transmembrane transporter activity"/>
    <property type="evidence" value="ECO:0007669"/>
    <property type="project" value="InterPro"/>
</dbReference>
<evidence type="ECO:0000256" key="1">
    <source>
        <dbReference type="ARBA" id="ARBA00004141"/>
    </source>
</evidence>
<dbReference type="InterPro" id="IPR044772">
    <property type="entry name" value="NO3_transporter"/>
</dbReference>
<dbReference type="STRING" id="33097.A0A150FV93"/>
<reference evidence="8" key="1">
    <citation type="journal article" date="2016" name="Nat. Commun.">
        <title>The Gonium pectorale genome demonstrates co-option of cell cycle regulation during the evolution of multicellularity.</title>
        <authorList>
            <person name="Hanschen E.R."/>
            <person name="Marriage T.N."/>
            <person name="Ferris P.J."/>
            <person name="Hamaji T."/>
            <person name="Toyoda A."/>
            <person name="Fujiyama A."/>
            <person name="Neme R."/>
            <person name="Noguchi H."/>
            <person name="Minakuchi Y."/>
            <person name="Suzuki M."/>
            <person name="Kawai-Toyooka H."/>
            <person name="Smith D.R."/>
            <person name="Sparks H."/>
            <person name="Anderson J."/>
            <person name="Bakaric R."/>
            <person name="Luria V."/>
            <person name="Karger A."/>
            <person name="Kirschner M.W."/>
            <person name="Durand P.M."/>
            <person name="Michod R.E."/>
            <person name="Nozaki H."/>
            <person name="Olson B.J."/>
        </authorList>
    </citation>
    <scope>NUCLEOTIDE SEQUENCE [LARGE SCALE GENOMIC DNA]</scope>
    <source>
        <strain evidence="8">NIES-2863</strain>
    </source>
</reference>
<evidence type="ECO:0000256" key="6">
    <source>
        <dbReference type="SAM" id="Phobius"/>
    </source>
</evidence>
<comment type="subcellular location">
    <subcellularLocation>
        <location evidence="1">Membrane</location>
        <topology evidence="1">Multi-pass membrane protein</topology>
    </subcellularLocation>
</comment>
<comment type="caution">
    <text evidence="7">The sequence shown here is derived from an EMBL/GenBank/DDBJ whole genome shotgun (WGS) entry which is preliminary data.</text>
</comment>
<organism evidence="7 8">
    <name type="scientific">Gonium pectorale</name>
    <name type="common">Green alga</name>
    <dbReference type="NCBI Taxonomy" id="33097"/>
    <lineage>
        <taxon>Eukaryota</taxon>
        <taxon>Viridiplantae</taxon>
        <taxon>Chlorophyta</taxon>
        <taxon>core chlorophytes</taxon>
        <taxon>Chlorophyceae</taxon>
        <taxon>CS clade</taxon>
        <taxon>Chlamydomonadales</taxon>
        <taxon>Volvocaceae</taxon>
        <taxon>Gonium</taxon>
    </lineage>
</organism>